<dbReference type="AlphaFoldDB" id="A0AAU7CSM1"/>
<feature type="transmembrane region" description="Helical" evidence="6">
    <location>
        <begin position="132"/>
        <end position="150"/>
    </location>
</feature>
<feature type="transmembrane region" description="Helical" evidence="6">
    <location>
        <begin position="380"/>
        <end position="401"/>
    </location>
</feature>
<evidence type="ECO:0000256" key="4">
    <source>
        <dbReference type="ARBA" id="ARBA00022989"/>
    </source>
</evidence>
<keyword evidence="5 6" id="KW-0472">Membrane</keyword>
<reference evidence="7" key="1">
    <citation type="submission" date="2024-05" db="EMBL/GenBank/DDBJ databases">
        <title>Planctomycetes of the genus Singulisphaera possess chitinolytic capabilities.</title>
        <authorList>
            <person name="Ivanova A."/>
        </authorList>
    </citation>
    <scope>NUCLEOTIDE SEQUENCE</scope>
    <source>
        <strain evidence="7">Ch08T</strain>
        <plasmid evidence="7">pSnCh</plasmid>
    </source>
</reference>
<evidence type="ECO:0000256" key="2">
    <source>
        <dbReference type="ARBA" id="ARBA00022475"/>
    </source>
</evidence>
<feature type="transmembrane region" description="Helical" evidence="6">
    <location>
        <begin position="470"/>
        <end position="492"/>
    </location>
</feature>
<keyword evidence="7" id="KW-0614">Plasmid</keyword>
<comment type="subcellular location">
    <subcellularLocation>
        <location evidence="1">Cell membrane</location>
        <topology evidence="1">Multi-pass membrane protein</topology>
    </subcellularLocation>
</comment>
<feature type="transmembrane region" description="Helical" evidence="6">
    <location>
        <begin position="12"/>
        <end position="35"/>
    </location>
</feature>
<protein>
    <submittedName>
        <fullName evidence="7">Polysaccharide biosynthesis C-terminal domain-containing protein</fullName>
    </submittedName>
</protein>
<accession>A0AAU7CSM1</accession>
<name>A0AAU7CSM1_9BACT</name>
<dbReference type="PANTHER" id="PTHR30250:SF26">
    <property type="entry name" value="PSMA PROTEIN"/>
    <property type="match status" value="1"/>
</dbReference>
<proteinExistence type="predicted"/>
<keyword evidence="3 6" id="KW-0812">Transmembrane</keyword>
<feature type="transmembrane region" description="Helical" evidence="6">
    <location>
        <begin position="407"/>
        <end position="430"/>
    </location>
</feature>
<feature type="transmembrane region" description="Helical" evidence="6">
    <location>
        <begin position="349"/>
        <end position="368"/>
    </location>
</feature>
<evidence type="ECO:0000256" key="5">
    <source>
        <dbReference type="ARBA" id="ARBA00023136"/>
    </source>
</evidence>
<feature type="transmembrane region" description="Helical" evidence="6">
    <location>
        <begin position="89"/>
        <end position="112"/>
    </location>
</feature>
<evidence type="ECO:0000313" key="7">
    <source>
        <dbReference type="EMBL" id="XBH08464.1"/>
    </source>
</evidence>
<evidence type="ECO:0000256" key="3">
    <source>
        <dbReference type="ARBA" id="ARBA00022692"/>
    </source>
</evidence>
<gene>
    <name evidence="7" type="ORF">V5E97_40055</name>
</gene>
<dbReference type="GO" id="GO:0005886">
    <property type="term" value="C:plasma membrane"/>
    <property type="evidence" value="ECO:0007669"/>
    <property type="project" value="UniProtKB-SubCell"/>
</dbReference>
<feature type="transmembrane region" description="Helical" evidence="6">
    <location>
        <begin position="162"/>
        <end position="183"/>
    </location>
</feature>
<sequence length="510" mass="55466">MNIPLRTRYAILNFGTMIAFTAVTITVGLFTSPWLEHWLNQDRFGAFRVVLDCQGYLALLELGLGGALAPLLARAFATRDERALKQSMAAAAQAYLGVSLVTLLAGFCLTPILPRFVAGLSAVDLVDLRRAWWIGLLGLLTLSLVPFRAIIEARQRGYQVNLLLIAQSLLITAISLPLARAGWGITGQSLAFVIGTWVFTLSLTALVVKERRELLGSWMTRSEPDTRRLLWSLSAATFLINLSNRVSLMTDNLVVGSMLGAGTVTILFFTQRLPLLAQSLLLGVGSATWAPLAELHNRGERDTFNQRLIEISRLMALLSVAGLGPIVAYNRQFVSLWMGSSFSYGGDSIVILAAINAFLLPQFSLWGWCFSATGQVRRVVAVSVLAALVNVVASIAMTRWLGLIGPLLGTTFAFVAVSLWMLPVLLYRVFGTSPVALARAVGGPLLGGIVYTGGLWWITQRHQPVGRLGLAIEMSLAALGFSILCGLAILLNKNDRTLWRLRLQTVFARG</sequence>
<organism evidence="7">
    <name type="scientific">Singulisphaera sp. Ch08</name>
    <dbReference type="NCBI Taxonomy" id="3120278"/>
    <lineage>
        <taxon>Bacteria</taxon>
        <taxon>Pseudomonadati</taxon>
        <taxon>Planctomycetota</taxon>
        <taxon>Planctomycetia</taxon>
        <taxon>Isosphaerales</taxon>
        <taxon>Isosphaeraceae</taxon>
        <taxon>Singulisphaera</taxon>
    </lineage>
</organism>
<feature type="transmembrane region" description="Helical" evidence="6">
    <location>
        <begin position="437"/>
        <end position="458"/>
    </location>
</feature>
<dbReference type="PANTHER" id="PTHR30250">
    <property type="entry name" value="PST FAMILY PREDICTED COLANIC ACID TRANSPORTER"/>
    <property type="match status" value="1"/>
</dbReference>
<keyword evidence="2" id="KW-1003">Cell membrane</keyword>
<feature type="transmembrane region" description="Helical" evidence="6">
    <location>
        <begin position="253"/>
        <end position="270"/>
    </location>
</feature>
<dbReference type="RefSeq" id="WP_406701335.1">
    <property type="nucleotide sequence ID" value="NZ_CP155448.1"/>
</dbReference>
<evidence type="ECO:0000256" key="1">
    <source>
        <dbReference type="ARBA" id="ARBA00004651"/>
    </source>
</evidence>
<dbReference type="InterPro" id="IPR050833">
    <property type="entry name" value="Poly_Biosynth_Transport"/>
</dbReference>
<geneLocation type="plasmid" evidence="7">
    <name>pSnCh</name>
</geneLocation>
<feature type="transmembrane region" description="Helical" evidence="6">
    <location>
        <begin position="55"/>
        <end position="77"/>
    </location>
</feature>
<feature type="transmembrane region" description="Helical" evidence="6">
    <location>
        <begin position="311"/>
        <end position="329"/>
    </location>
</feature>
<feature type="transmembrane region" description="Helical" evidence="6">
    <location>
        <begin position="189"/>
        <end position="208"/>
    </location>
</feature>
<keyword evidence="4 6" id="KW-1133">Transmembrane helix</keyword>
<feature type="transmembrane region" description="Helical" evidence="6">
    <location>
        <begin position="229"/>
        <end position="247"/>
    </location>
</feature>
<evidence type="ECO:0000256" key="6">
    <source>
        <dbReference type="SAM" id="Phobius"/>
    </source>
</evidence>
<dbReference type="EMBL" id="CP155448">
    <property type="protein sequence ID" value="XBH08464.1"/>
    <property type="molecule type" value="Genomic_DNA"/>
</dbReference>